<dbReference type="Pfam" id="PF09279">
    <property type="entry name" value="EF-hand_like"/>
    <property type="match status" value="1"/>
</dbReference>
<organism evidence="15 16">
    <name type="scientific">Parascaris univalens</name>
    <name type="common">Nematode worm</name>
    <dbReference type="NCBI Taxonomy" id="6257"/>
    <lineage>
        <taxon>Eukaryota</taxon>
        <taxon>Metazoa</taxon>
        <taxon>Ecdysozoa</taxon>
        <taxon>Nematoda</taxon>
        <taxon>Chromadorea</taxon>
        <taxon>Rhabditida</taxon>
        <taxon>Spirurina</taxon>
        <taxon>Ascaridomorpha</taxon>
        <taxon>Ascaridoidea</taxon>
        <taxon>Ascarididae</taxon>
        <taxon>Parascaris</taxon>
    </lineage>
</organism>
<evidence type="ECO:0000256" key="9">
    <source>
        <dbReference type="ARBA" id="ARBA00023674"/>
    </source>
</evidence>
<dbReference type="WBParaSite" id="PgR029_g119_t04">
    <property type="protein sequence ID" value="PgR029_g119_t04"/>
    <property type="gene ID" value="PgR029_g119"/>
</dbReference>
<evidence type="ECO:0000313" key="16">
    <source>
        <dbReference type="WBParaSite" id="PgR029_g119_t04"/>
    </source>
</evidence>
<keyword evidence="6 10" id="KW-0442">Lipid degradation</keyword>
<dbReference type="GO" id="GO:0016042">
    <property type="term" value="P:lipid catabolic process"/>
    <property type="evidence" value="ECO:0007669"/>
    <property type="project" value="UniProtKB-KW"/>
</dbReference>
<dbReference type="InterPro" id="IPR001192">
    <property type="entry name" value="PI-PLC_fam"/>
</dbReference>
<comment type="cofactor">
    <cofactor evidence="1">
        <name>Ca(2+)</name>
        <dbReference type="ChEBI" id="CHEBI:29108"/>
    </cofactor>
</comment>
<dbReference type="PRINTS" id="PR00390">
    <property type="entry name" value="PHPHLIPASEC"/>
</dbReference>
<dbReference type="SUPFAM" id="SSF51695">
    <property type="entry name" value="PLC-like phosphodiesterases"/>
    <property type="match status" value="1"/>
</dbReference>
<dbReference type="GO" id="GO:0005509">
    <property type="term" value="F:calcium ion binding"/>
    <property type="evidence" value="ECO:0007669"/>
    <property type="project" value="InterPro"/>
</dbReference>
<keyword evidence="8" id="KW-0807">Transducer</keyword>
<evidence type="ECO:0000259" key="14">
    <source>
        <dbReference type="PROSITE" id="PS50222"/>
    </source>
</evidence>
<evidence type="ECO:0000256" key="8">
    <source>
        <dbReference type="ARBA" id="ARBA00023224"/>
    </source>
</evidence>
<dbReference type="Pfam" id="PF00387">
    <property type="entry name" value="PI-PLC-Y"/>
    <property type="match status" value="1"/>
</dbReference>
<comment type="catalytic activity">
    <reaction evidence="9">
        <text>a 1,2-diacyl-sn-glycero-3-phospho-(1D-myo-inositol-4,5-bisphosphate) + H2O = 1D-myo-inositol 1,4,5-trisphosphate + a 1,2-diacyl-sn-glycerol + H(+)</text>
        <dbReference type="Rhea" id="RHEA:33179"/>
        <dbReference type="ChEBI" id="CHEBI:15377"/>
        <dbReference type="ChEBI" id="CHEBI:15378"/>
        <dbReference type="ChEBI" id="CHEBI:17815"/>
        <dbReference type="ChEBI" id="CHEBI:58456"/>
        <dbReference type="ChEBI" id="CHEBI:203600"/>
        <dbReference type="EC" id="3.1.4.11"/>
    </reaction>
    <physiologicalReaction direction="left-to-right" evidence="9">
        <dbReference type="Rhea" id="RHEA:33180"/>
    </physiologicalReaction>
</comment>
<proteinExistence type="predicted"/>
<dbReference type="Gene3D" id="1.10.238.10">
    <property type="entry name" value="EF-hand"/>
    <property type="match status" value="2"/>
</dbReference>
<protein>
    <recommendedName>
        <fullName evidence="3 10">Phosphoinositide phospholipase C</fullName>
        <ecNumber evidence="3 10">3.1.4.11</ecNumber>
    </recommendedName>
</protein>
<feature type="region of interest" description="Disordered" evidence="11">
    <location>
        <begin position="470"/>
        <end position="493"/>
    </location>
</feature>
<keyword evidence="5" id="KW-0106">Calcium</keyword>
<dbReference type="PANTHER" id="PTHR10336:SF209">
    <property type="entry name" value="PHOSPHOINOSITIDE PHOSPHOLIPASE C"/>
    <property type="match status" value="1"/>
</dbReference>
<evidence type="ECO:0000256" key="7">
    <source>
        <dbReference type="ARBA" id="ARBA00023098"/>
    </source>
</evidence>
<dbReference type="Pfam" id="PF00388">
    <property type="entry name" value="PI-PLC-X"/>
    <property type="match status" value="1"/>
</dbReference>
<dbReference type="SMART" id="SM00239">
    <property type="entry name" value="C2"/>
    <property type="match status" value="1"/>
</dbReference>
<dbReference type="InterPro" id="IPR000008">
    <property type="entry name" value="C2_dom"/>
</dbReference>
<dbReference type="CDD" id="cd16202">
    <property type="entry name" value="EFh_PI-PLCdelta"/>
    <property type="match status" value="1"/>
</dbReference>
<feature type="domain" description="C2" evidence="12">
    <location>
        <begin position="609"/>
        <end position="737"/>
    </location>
</feature>
<evidence type="ECO:0000256" key="2">
    <source>
        <dbReference type="ARBA" id="ARBA00004496"/>
    </source>
</evidence>
<dbReference type="InterPro" id="IPR000909">
    <property type="entry name" value="PLipase_C_PInositol-sp_X_dom"/>
</dbReference>
<dbReference type="EC" id="3.1.4.11" evidence="3 10"/>
<feature type="domain" description="PI-PLC Y-box" evidence="13">
    <location>
        <begin position="528"/>
        <end position="613"/>
    </location>
</feature>
<dbReference type="InterPro" id="IPR011992">
    <property type="entry name" value="EF-hand-dom_pair"/>
</dbReference>
<evidence type="ECO:0000256" key="5">
    <source>
        <dbReference type="ARBA" id="ARBA00022837"/>
    </source>
</evidence>
<dbReference type="SUPFAM" id="SSF50729">
    <property type="entry name" value="PH domain-like"/>
    <property type="match status" value="1"/>
</dbReference>
<dbReference type="PANTHER" id="PTHR10336">
    <property type="entry name" value="PHOSPHOINOSITIDE-SPECIFIC PHOSPHOLIPASE C FAMILY PROTEIN"/>
    <property type="match status" value="1"/>
</dbReference>
<dbReference type="AlphaFoldDB" id="A0A915BA61"/>
<dbReference type="Gene3D" id="2.30.29.30">
    <property type="entry name" value="Pleckstrin-homology domain (PH domain)/Phosphotyrosine-binding domain (PTB)"/>
    <property type="match status" value="1"/>
</dbReference>
<evidence type="ECO:0000256" key="6">
    <source>
        <dbReference type="ARBA" id="ARBA00022963"/>
    </source>
</evidence>
<evidence type="ECO:0000259" key="13">
    <source>
        <dbReference type="PROSITE" id="PS50008"/>
    </source>
</evidence>
<dbReference type="PROSITE" id="PS50222">
    <property type="entry name" value="EF_HAND_2"/>
    <property type="match status" value="1"/>
</dbReference>
<dbReference type="PROSITE" id="PS50008">
    <property type="entry name" value="PIPLC_Y_DOMAIN"/>
    <property type="match status" value="1"/>
</dbReference>
<evidence type="ECO:0000256" key="11">
    <source>
        <dbReference type="SAM" id="MobiDB-lite"/>
    </source>
</evidence>
<evidence type="ECO:0000259" key="12">
    <source>
        <dbReference type="PROSITE" id="PS50004"/>
    </source>
</evidence>
<keyword evidence="4" id="KW-0963">Cytoplasm</keyword>
<dbReference type="InterPro" id="IPR017946">
    <property type="entry name" value="PLC-like_Pdiesterase_TIM-brl"/>
</dbReference>
<dbReference type="GO" id="GO:0005886">
    <property type="term" value="C:plasma membrane"/>
    <property type="evidence" value="ECO:0007669"/>
    <property type="project" value="TreeGrafter"/>
</dbReference>
<evidence type="ECO:0000256" key="4">
    <source>
        <dbReference type="ARBA" id="ARBA00022490"/>
    </source>
</evidence>
<dbReference type="PROSITE" id="PS50004">
    <property type="entry name" value="C2"/>
    <property type="match status" value="1"/>
</dbReference>
<dbReference type="PROSITE" id="PS50007">
    <property type="entry name" value="PIPLC_X_DOMAIN"/>
    <property type="match status" value="1"/>
</dbReference>
<dbReference type="Proteomes" id="UP000887569">
    <property type="component" value="Unplaced"/>
</dbReference>
<accession>A0A915BA61</accession>
<dbReference type="SUPFAM" id="SSF47473">
    <property type="entry name" value="EF-hand"/>
    <property type="match status" value="1"/>
</dbReference>
<feature type="region of interest" description="Disordered" evidence="11">
    <location>
        <begin position="519"/>
        <end position="541"/>
    </location>
</feature>
<feature type="compositionally biased region" description="Low complexity" evidence="11">
    <location>
        <begin position="528"/>
        <end position="541"/>
    </location>
</feature>
<dbReference type="InterPro" id="IPR002048">
    <property type="entry name" value="EF_hand_dom"/>
</dbReference>
<dbReference type="InterPro" id="IPR015359">
    <property type="entry name" value="PLC_EF-hand-like"/>
</dbReference>
<feature type="domain" description="EF-hand" evidence="14">
    <location>
        <begin position="157"/>
        <end position="192"/>
    </location>
</feature>
<dbReference type="SMART" id="SM00149">
    <property type="entry name" value="PLCYc"/>
    <property type="match status" value="1"/>
</dbReference>
<dbReference type="Pfam" id="PF00168">
    <property type="entry name" value="C2"/>
    <property type="match status" value="1"/>
</dbReference>
<keyword evidence="7 10" id="KW-0443">Lipid metabolism</keyword>
<dbReference type="InterPro" id="IPR018247">
    <property type="entry name" value="EF_Hand_1_Ca_BS"/>
</dbReference>
<dbReference type="GO" id="GO:0035556">
    <property type="term" value="P:intracellular signal transduction"/>
    <property type="evidence" value="ECO:0007669"/>
    <property type="project" value="InterPro"/>
</dbReference>
<dbReference type="InterPro" id="IPR001711">
    <property type="entry name" value="PLipase_C_Pinositol-sp_Y"/>
</dbReference>
<comment type="subcellular location">
    <subcellularLocation>
        <location evidence="2">Cytoplasm</location>
    </subcellularLocation>
</comment>
<evidence type="ECO:0000313" key="15">
    <source>
        <dbReference type="Proteomes" id="UP000887569"/>
    </source>
</evidence>
<evidence type="ECO:0000256" key="1">
    <source>
        <dbReference type="ARBA" id="ARBA00001913"/>
    </source>
</evidence>
<dbReference type="GO" id="GO:0005737">
    <property type="term" value="C:cytoplasm"/>
    <property type="evidence" value="ECO:0007669"/>
    <property type="project" value="UniProtKB-SubCell"/>
</dbReference>
<dbReference type="CDD" id="cd08558">
    <property type="entry name" value="PI-PLCc_eukaryota"/>
    <property type="match status" value="1"/>
</dbReference>
<dbReference type="Gene3D" id="2.60.40.150">
    <property type="entry name" value="C2 domain"/>
    <property type="match status" value="1"/>
</dbReference>
<feature type="compositionally biased region" description="Basic and acidic residues" evidence="11">
    <location>
        <begin position="470"/>
        <end position="479"/>
    </location>
</feature>
<dbReference type="GO" id="GO:0004435">
    <property type="term" value="F:phosphatidylinositol-4,5-bisphosphate phospholipase C activity"/>
    <property type="evidence" value="ECO:0007669"/>
    <property type="project" value="UniProtKB-EC"/>
</dbReference>
<keyword evidence="10" id="KW-0378">Hydrolase</keyword>
<dbReference type="FunFam" id="1.10.238.10:FF:000005">
    <property type="entry name" value="Phosphoinositide phospholipase C"/>
    <property type="match status" value="1"/>
</dbReference>
<dbReference type="CDD" id="cd00275">
    <property type="entry name" value="C2_PLC_like"/>
    <property type="match status" value="1"/>
</dbReference>
<dbReference type="InterPro" id="IPR011993">
    <property type="entry name" value="PH-like_dom_sf"/>
</dbReference>
<dbReference type="SMART" id="SM00148">
    <property type="entry name" value="PLCXc"/>
    <property type="match status" value="1"/>
</dbReference>
<sequence length="756" mass="86238">FRFISAVNTVYRMMDVGQQEDVQRCLQLCREGFLLRRIKNARIGPLHKVFIQDDEYFCYHSEDFWKILPAKLKSVKISDLFEVRAGFSTDNLHNAAKKFSFREVASAEMCFSVIFQRTQFVHKSVDFVADSIGTRNTFLNALQYLINAKKKERLFFDEKQWIAENFRQADTNKNGQLTFHELWKHLQKMNLGLSEQYAKALFMDVDTKKTATGTGDHLLDENEFVNFFARLTERRDLEHILRMFSASHEETFTANDLRRFLSAEQKFLNVDDKKAHEILEEFETGKQEGQRNKLMGPLGFRQLLQSQWGNIIKPGHETIFQDMDHPLTHYFINSSHNTYLTGLQLKGDATVEGYISALNKGARLLELDIFDGDHGLPCITHKHTLIGSITLRDALIAISQNAFKTSPYPVILTIENHVGLPQQKVMARIFNEVLGDKLYIRPNDGATTPLPSPNALKNKYLLRGKKLPTESARDRHFDKENDEGEDNGSKKDIKLDPDYSRLISLPSVKLSSNIYEDIQRHPMDGSPSLSESKVQSISESSSNLPAYTATRLVKSYPSGLRQDSSNMDPMRSWLCGIQSVAMNMQKSGEYLDINTALFRINGNCGYVLKPDVLLRGLDPRSPEALQRRPIRLSLGIISGQYLPKPDSSKDIIDPYISMEIYGIPSDVRKYRSKIISNNGFNPQWNETFHFDLQCPEIAILRLCVKDFDKTSANDFIGEFSIPVTSIRPGYSQVRLNTGYAHTLDPSASLLIRTAID</sequence>
<dbReference type="SUPFAM" id="SSF49562">
    <property type="entry name" value="C2 domain (Calcium/lipid-binding domain, CaLB)"/>
    <property type="match status" value="1"/>
</dbReference>
<dbReference type="InterPro" id="IPR035892">
    <property type="entry name" value="C2_domain_sf"/>
</dbReference>
<evidence type="ECO:0000256" key="3">
    <source>
        <dbReference type="ARBA" id="ARBA00012368"/>
    </source>
</evidence>
<dbReference type="PROSITE" id="PS00018">
    <property type="entry name" value="EF_HAND_1"/>
    <property type="match status" value="1"/>
</dbReference>
<name>A0A915BA61_PARUN</name>
<dbReference type="Gene3D" id="3.20.20.190">
    <property type="entry name" value="Phosphatidylinositol (PI) phosphodiesterase"/>
    <property type="match status" value="1"/>
</dbReference>
<evidence type="ECO:0000256" key="10">
    <source>
        <dbReference type="RuleBase" id="RU361133"/>
    </source>
</evidence>
<keyword evidence="15" id="KW-1185">Reference proteome</keyword>
<reference evidence="16" key="1">
    <citation type="submission" date="2022-11" db="UniProtKB">
        <authorList>
            <consortium name="WormBaseParasite"/>
        </authorList>
    </citation>
    <scope>IDENTIFICATION</scope>
</reference>